<evidence type="ECO:0000313" key="4">
    <source>
        <dbReference type="Ensembl" id="ENSATEP00000020323.1"/>
    </source>
</evidence>
<proteinExistence type="predicted"/>
<dbReference type="CTD" id="565734"/>
<reference evidence="4" key="2">
    <citation type="submission" date="2025-08" db="UniProtKB">
        <authorList>
            <consortium name="Ensembl"/>
        </authorList>
    </citation>
    <scope>IDENTIFICATION</scope>
</reference>
<dbReference type="PANTHER" id="PTHR44873">
    <property type="entry name" value="DNAJ HOMOLOG SUBFAMILY C MEMBER 30, MITOCHONDRIAL"/>
    <property type="match status" value="1"/>
</dbReference>
<evidence type="ECO:0000313" key="5">
    <source>
        <dbReference type="Proteomes" id="UP000265040"/>
    </source>
</evidence>
<dbReference type="SMART" id="SM00271">
    <property type="entry name" value="DnaJ"/>
    <property type="match status" value="1"/>
</dbReference>
<keyword evidence="2" id="KW-0812">Transmembrane</keyword>
<dbReference type="PROSITE" id="PS50076">
    <property type="entry name" value="DNAJ_2"/>
    <property type="match status" value="1"/>
</dbReference>
<dbReference type="PANTHER" id="PTHR44873:SF1">
    <property type="entry name" value="DNAJ HOMOLOG SUBFAMILY C MEMBER 30, MITOCHONDRIAL"/>
    <property type="match status" value="1"/>
</dbReference>
<dbReference type="RefSeq" id="XP_026220763.1">
    <property type="nucleotide sequence ID" value="XM_026364978.1"/>
</dbReference>
<dbReference type="AlphaFoldDB" id="A0A3Q1IRJ6"/>
<dbReference type="CDD" id="cd06257">
    <property type="entry name" value="DnaJ"/>
    <property type="match status" value="1"/>
</dbReference>
<dbReference type="GeneTree" id="ENSGT00510000048685"/>
<dbReference type="FunCoup" id="A0A3Q1IRJ6">
    <property type="interactions" value="15"/>
</dbReference>
<feature type="transmembrane region" description="Helical" evidence="2">
    <location>
        <begin position="367"/>
        <end position="386"/>
    </location>
</feature>
<dbReference type="Pfam" id="PF00226">
    <property type="entry name" value="DnaJ"/>
    <property type="match status" value="1"/>
</dbReference>
<organism evidence="4 5">
    <name type="scientific">Anabas testudineus</name>
    <name type="common">Climbing perch</name>
    <name type="synonym">Anthias testudineus</name>
    <dbReference type="NCBI Taxonomy" id="64144"/>
    <lineage>
        <taxon>Eukaryota</taxon>
        <taxon>Metazoa</taxon>
        <taxon>Chordata</taxon>
        <taxon>Craniata</taxon>
        <taxon>Vertebrata</taxon>
        <taxon>Euteleostomi</taxon>
        <taxon>Actinopterygii</taxon>
        <taxon>Neopterygii</taxon>
        <taxon>Teleostei</taxon>
        <taxon>Neoteleostei</taxon>
        <taxon>Acanthomorphata</taxon>
        <taxon>Anabantaria</taxon>
        <taxon>Anabantiformes</taxon>
        <taxon>Anabantoidei</taxon>
        <taxon>Anabantidae</taxon>
        <taxon>Anabas</taxon>
    </lineage>
</organism>
<feature type="region of interest" description="Disordered" evidence="1">
    <location>
        <begin position="281"/>
        <end position="320"/>
    </location>
</feature>
<dbReference type="Ensembl" id="ENSATET00000020673.3">
    <property type="protein sequence ID" value="ENSATEP00000020323.1"/>
    <property type="gene ID" value="ENSATEG00000014171.3"/>
</dbReference>
<keyword evidence="2" id="KW-1133">Transmembrane helix</keyword>
<feature type="compositionally biased region" description="Low complexity" evidence="1">
    <location>
        <begin position="297"/>
        <end position="317"/>
    </location>
</feature>
<dbReference type="InterPro" id="IPR001623">
    <property type="entry name" value="DnaJ_domain"/>
</dbReference>
<evidence type="ECO:0000256" key="1">
    <source>
        <dbReference type="SAM" id="MobiDB-lite"/>
    </source>
</evidence>
<sequence>MAEVVWKLQGGVCRLPAFRNSRSRSVWTGESPGSLLVTCTFSDGRVKEDSAQELCEVQPVSVRRAAQGKSAKLCRGRCVMKCKHKQENVTLLCANSVEMDSPSGIRFAETMQRNKTALSLCKRLQPALQEMILCRTTTSVTRGAAFLYPDTFRSPQQLRAFCTVILILAEQRSERPGGGKSLRLLDPSMSRNYSWRSSSSSTDAPLLYRSRTAYYDILKVSPSATQSQIKTAYYKQSFIHHPDKNPGSEEATRRFSEISEAYTVLANISLRRMYDRGILSQSDLQSAGRPSSKEAAGTSTGSSQQQQHQQRTRQYSQAGGRPIYDFDGFYRGHYGEQMQRERIMKAWRDQMKKNQKQNLAKQREVNIIEMTVLVLLTMAGMIVINITRS</sequence>
<dbReference type="SUPFAM" id="SSF46565">
    <property type="entry name" value="Chaperone J-domain"/>
    <property type="match status" value="1"/>
</dbReference>
<dbReference type="OMA" id="TFRSPQQ"/>
<reference evidence="4" key="3">
    <citation type="submission" date="2025-09" db="UniProtKB">
        <authorList>
            <consortium name="Ensembl"/>
        </authorList>
    </citation>
    <scope>IDENTIFICATION</scope>
</reference>
<dbReference type="OrthoDB" id="376357at2759"/>
<name>A0A3Q1IRJ6_ANATE</name>
<reference evidence="4" key="1">
    <citation type="submission" date="2021-04" db="EMBL/GenBank/DDBJ databases">
        <authorList>
            <consortium name="Wellcome Sanger Institute Data Sharing"/>
        </authorList>
    </citation>
    <scope>NUCLEOTIDE SEQUENCE [LARGE SCALE GENOMIC DNA]</scope>
</reference>
<dbReference type="GeneID" id="113165476"/>
<evidence type="ECO:0000259" key="3">
    <source>
        <dbReference type="PROSITE" id="PS50076"/>
    </source>
</evidence>
<protein>
    <submittedName>
        <fullName evidence="4">DnaJ (Hsp40) homolog, subfamily C, member 30b</fullName>
    </submittedName>
</protein>
<dbReference type="InterPro" id="IPR053025">
    <property type="entry name" value="Mito_ATP_Synthase-Asso"/>
</dbReference>
<keyword evidence="2" id="KW-0472">Membrane</keyword>
<dbReference type="InParanoid" id="A0A3Q1IRJ6"/>
<feature type="domain" description="J" evidence="3">
    <location>
        <begin position="213"/>
        <end position="278"/>
    </location>
</feature>
<accession>A0A3Q1IRJ6</accession>
<keyword evidence="5" id="KW-1185">Reference proteome</keyword>
<dbReference type="Proteomes" id="UP000265040">
    <property type="component" value="Chromosome 13"/>
</dbReference>
<dbReference type="Gene3D" id="1.10.287.110">
    <property type="entry name" value="DnaJ domain"/>
    <property type="match status" value="1"/>
</dbReference>
<dbReference type="STRING" id="64144.ENSATEP00000020323"/>
<dbReference type="InterPro" id="IPR036869">
    <property type="entry name" value="J_dom_sf"/>
</dbReference>
<evidence type="ECO:0000256" key="2">
    <source>
        <dbReference type="SAM" id="Phobius"/>
    </source>
</evidence>
<dbReference type="PRINTS" id="PR00625">
    <property type="entry name" value="JDOMAIN"/>
</dbReference>